<evidence type="ECO:0000313" key="2">
    <source>
        <dbReference type="Proteomes" id="UP000242502"/>
    </source>
</evidence>
<dbReference type="AlphaFoldDB" id="A0A1D2QQQ1"/>
<accession>A0A1D2QQQ1</accession>
<name>A0A1D2QQQ1_9GAMM</name>
<comment type="caution">
    <text evidence="1">The sequence shown here is derived from an EMBL/GenBank/DDBJ whole genome shotgun (WGS) entry which is preliminary data.</text>
</comment>
<gene>
    <name evidence="1" type="ORF">AB835_06665</name>
</gene>
<protein>
    <submittedName>
        <fullName evidence="1">Uncharacterized protein</fullName>
    </submittedName>
</protein>
<proteinExistence type="predicted"/>
<organism evidence="1 2">
    <name type="scientific">Candidatus Endobugula sertula</name>
    <name type="common">Bugula neritina bacterial symbiont</name>
    <dbReference type="NCBI Taxonomy" id="62101"/>
    <lineage>
        <taxon>Bacteria</taxon>
        <taxon>Pseudomonadati</taxon>
        <taxon>Pseudomonadota</taxon>
        <taxon>Gammaproteobacteria</taxon>
        <taxon>Cellvibrionales</taxon>
        <taxon>Cellvibrionaceae</taxon>
        <taxon>Candidatus Endobugula</taxon>
    </lineage>
</organism>
<dbReference type="Proteomes" id="UP000242502">
    <property type="component" value="Unassembled WGS sequence"/>
</dbReference>
<reference evidence="1 2" key="1">
    <citation type="journal article" date="2016" name="Appl. Environ. Microbiol.">
        <title>Lack of Overt Genome Reduction in the Bryostatin-Producing Bryozoan Symbiont "Candidatus Endobugula sertula".</title>
        <authorList>
            <person name="Miller I.J."/>
            <person name="Vanee N."/>
            <person name="Fong S.S."/>
            <person name="Lim-Fong G.E."/>
            <person name="Kwan J.C."/>
        </authorList>
    </citation>
    <scope>NUCLEOTIDE SEQUENCE [LARGE SCALE GENOMIC DNA]</scope>
    <source>
        <strain evidence="1">AB1-4</strain>
    </source>
</reference>
<dbReference type="EMBL" id="MDLC01000018">
    <property type="protein sequence ID" value="ODS23907.1"/>
    <property type="molecule type" value="Genomic_DNA"/>
</dbReference>
<evidence type="ECO:0000313" key="1">
    <source>
        <dbReference type="EMBL" id="ODS23907.1"/>
    </source>
</evidence>
<sequence>MAEIDKVQEIIANFVFKKGDYLGAEEQLLRFADSYEKLSVNEADLLRSKFESKDRLGWLRIASTLVCKFFSDTDNLHQDRLCKIFFALYSFENLDFGFDGVRDLISFSEKVKDHKNLARRNWDSFSALTSNEVARNNLENKILK</sequence>